<evidence type="ECO:0000256" key="3">
    <source>
        <dbReference type="ARBA" id="ARBA00022737"/>
    </source>
</evidence>
<dbReference type="InterPro" id="IPR002182">
    <property type="entry name" value="NB-ARC"/>
</dbReference>
<dbReference type="AlphaFoldDB" id="A0A5B7BAP6"/>
<evidence type="ECO:0000313" key="9">
    <source>
        <dbReference type="EMBL" id="MPA65979.1"/>
    </source>
</evidence>
<evidence type="ECO:0000256" key="2">
    <source>
        <dbReference type="ARBA" id="ARBA00022614"/>
    </source>
</evidence>
<dbReference type="GO" id="GO:0005524">
    <property type="term" value="F:ATP binding"/>
    <property type="evidence" value="ECO:0007669"/>
    <property type="project" value="UniProtKB-KW"/>
</dbReference>
<dbReference type="InterPro" id="IPR001611">
    <property type="entry name" value="Leu-rich_rpt"/>
</dbReference>
<organism evidence="9">
    <name type="scientific">Davidia involucrata</name>
    <name type="common">Dove tree</name>
    <dbReference type="NCBI Taxonomy" id="16924"/>
    <lineage>
        <taxon>Eukaryota</taxon>
        <taxon>Viridiplantae</taxon>
        <taxon>Streptophyta</taxon>
        <taxon>Embryophyta</taxon>
        <taxon>Tracheophyta</taxon>
        <taxon>Spermatophyta</taxon>
        <taxon>Magnoliopsida</taxon>
        <taxon>eudicotyledons</taxon>
        <taxon>Gunneridae</taxon>
        <taxon>Pentapetalae</taxon>
        <taxon>asterids</taxon>
        <taxon>Cornales</taxon>
        <taxon>Nyssaceae</taxon>
        <taxon>Davidia</taxon>
    </lineage>
</organism>
<dbReference type="Gene3D" id="3.80.10.10">
    <property type="entry name" value="Ribonuclease Inhibitor"/>
    <property type="match status" value="2"/>
</dbReference>
<dbReference type="InterPro" id="IPR055414">
    <property type="entry name" value="LRR_R13L4/SHOC2-like"/>
</dbReference>
<dbReference type="PANTHER" id="PTHR33463:SF209">
    <property type="entry name" value="DISEASE RESISTANCE PROTEIN RPS2-LIKE"/>
    <property type="match status" value="1"/>
</dbReference>
<evidence type="ECO:0000256" key="4">
    <source>
        <dbReference type="ARBA" id="ARBA00022821"/>
    </source>
</evidence>
<dbReference type="Gene3D" id="3.40.50.300">
    <property type="entry name" value="P-loop containing nucleotide triphosphate hydrolases"/>
    <property type="match status" value="1"/>
</dbReference>
<dbReference type="EMBL" id="GHES01035420">
    <property type="protein sequence ID" value="MPA65979.1"/>
    <property type="molecule type" value="Transcribed_RNA"/>
</dbReference>
<evidence type="ECO:0000256" key="5">
    <source>
        <dbReference type="ARBA" id="ARBA00022840"/>
    </source>
</evidence>
<dbReference type="InterPro" id="IPR042197">
    <property type="entry name" value="Apaf_helical"/>
</dbReference>
<keyword evidence="3" id="KW-0677">Repeat</keyword>
<keyword evidence="2" id="KW-0433">Leucine-rich repeat</keyword>
<dbReference type="Gene3D" id="1.10.8.430">
    <property type="entry name" value="Helical domain of apoptotic protease-activating factors"/>
    <property type="match status" value="1"/>
</dbReference>
<evidence type="ECO:0000259" key="6">
    <source>
        <dbReference type="Pfam" id="PF00931"/>
    </source>
</evidence>
<dbReference type="Pfam" id="PF23598">
    <property type="entry name" value="LRR_14"/>
    <property type="match status" value="1"/>
</dbReference>
<dbReference type="PRINTS" id="PR00364">
    <property type="entry name" value="DISEASERSIST"/>
</dbReference>
<keyword evidence="4" id="KW-0611">Plant defense</keyword>
<feature type="domain" description="Disease resistance protein At4g27190-like leucine-rich repeats" evidence="7">
    <location>
        <begin position="837"/>
        <end position="959"/>
    </location>
</feature>
<sequence>MTEVAAVVATATAPAIAQGVFESYAWLKEKFVSSKKMEETVQYLKEAVTTLGAIRNHYEYKVNRFKMKKKSETYANWLSRVTKIENEVETLVTNYGNESKGPSLLCCFSRANLNYEMKNKGEKVIKLLEEVNQFQEILVDPPPERVVKMRVPTINGTKAHKEALDKIVNWLKDDNVEAIGIHGKLGIGKTAIMLNLNKDEVAEMFDIVIWLKVSTEESNKNLSREHLQLAIIQRLNLDIECTNNADEDAKRIYKELEDRKYLLLLDDVKEELDLFQVGIPVRNGKNGSKIVLTARLRHILIDMDVDQLFEVKLLSEDDSWKMFIDVLQCPKLIKDYKTGPLAVQICRECGGYPFLIEKVAKTFKVKNGDCHWAAGLSGHMWSKKESQGISKFFKLLEKYCYDELDDDQKKCFLYCALYLEASDIYTEYLLECWEAEDLLKRENPYVSGAVILNHLKNTSLLEEGKSWEYVMMDKILRQVALNISSNHPECKYLVKTGGALQKPPDAESWSEKNRISLMENKLENLPNCPSCSMLSTLFLQKNSDLKEIPKSFFDDMENLKVLDLSDTGIRSLPPSLSKLINLKVLNVSECKYLVELAPQIGKLEHLETLDIRGIGVNIIPSHVENLACLRHLRVSFTKSGNGNDTQRGGFNHDIISKLSRLEALGIDVKSLEHWSNNVVEEIIKEVATLENFKSLKFFFSNEVVNVIEVVPTTLRVYLPEASILQTFIQESSSWRNFQDINSFQFFIGCEKSEDPQIPEVYRYERYVKYCDDQSSNPSILKVLDEADAFELVNHKDIKQLSDFAIASMNQVRGCLVKSCDTIETIVGVVDSVVLQNLEHLYVISVPKLESIWKGPMRSGSLSNLETLVLRSCPMLIKIFPHRVIQQLNKIQSLEIEDCSEIEEIILEAEIDANLPVLPELKKLTLVNLPKLKSIYANESLEWPSLEELEISKCPTLHKLPFNKDNAVKLNSIKAEKVWWEALQWQNEEVKQLLQKSCILSS</sequence>
<dbReference type="GO" id="GO:0006952">
    <property type="term" value="P:defense response"/>
    <property type="evidence" value="ECO:0007669"/>
    <property type="project" value="UniProtKB-KW"/>
</dbReference>
<dbReference type="PANTHER" id="PTHR33463">
    <property type="entry name" value="NB-ARC DOMAIN-CONTAINING PROTEIN-RELATED"/>
    <property type="match status" value="1"/>
</dbReference>
<keyword evidence="5" id="KW-0067">ATP-binding</keyword>
<protein>
    <submittedName>
        <fullName evidence="9">Putative NB-ARC domain-containing disease resistance protein isoform 1</fullName>
    </submittedName>
</protein>
<feature type="domain" description="NB-ARC" evidence="6">
    <location>
        <begin position="162"/>
        <end position="324"/>
    </location>
</feature>
<gene>
    <name evidence="9" type="ORF">Din_035420</name>
</gene>
<evidence type="ECO:0000259" key="8">
    <source>
        <dbReference type="Pfam" id="PF23598"/>
    </source>
</evidence>
<name>A0A5B7BAP6_DAVIN</name>
<dbReference type="SUPFAM" id="SSF52058">
    <property type="entry name" value="L domain-like"/>
    <property type="match status" value="1"/>
</dbReference>
<reference evidence="9" key="1">
    <citation type="submission" date="2019-08" db="EMBL/GenBank/DDBJ databases">
        <title>Reference gene set and small RNA set construction with multiple tissues from Davidia involucrata Baill.</title>
        <authorList>
            <person name="Yang H."/>
            <person name="Zhou C."/>
            <person name="Li G."/>
            <person name="Wang J."/>
            <person name="Gao P."/>
            <person name="Wang M."/>
            <person name="Wang R."/>
            <person name="Zhao Y."/>
        </authorList>
    </citation>
    <scope>NUCLEOTIDE SEQUENCE</scope>
    <source>
        <tissue evidence="9">Mixed with DoveR01_LX</tissue>
    </source>
</reference>
<dbReference type="SUPFAM" id="SSF52540">
    <property type="entry name" value="P-loop containing nucleoside triphosphate hydrolases"/>
    <property type="match status" value="1"/>
</dbReference>
<evidence type="ECO:0000259" key="7">
    <source>
        <dbReference type="Pfam" id="PF23247"/>
    </source>
</evidence>
<evidence type="ECO:0000256" key="1">
    <source>
        <dbReference type="ARBA" id="ARBA00008894"/>
    </source>
</evidence>
<dbReference type="InterPro" id="IPR027417">
    <property type="entry name" value="P-loop_NTPase"/>
</dbReference>
<dbReference type="GO" id="GO:0043531">
    <property type="term" value="F:ADP binding"/>
    <property type="evidence" value="ECO:0007669"/>
    <property type="project" value="InterPro"/>
</dbReference>
<dbReference type="InterPro" id="IPR032675">
    <property type="entry name" value="LRR_dom_sf"/>
</dbReference>
<comment type="similarity">
    <text evidence="1">Belongs to the disease resistance NB-LRR family.</text>
</comment>
<proteinExistence type="inferred from homology"/>
<feature type="domain" description="Disease resistance R13L4/SHOC-2-like LRR" evidence="8">
    <location>
        <begin position="517"/>
        <end position="729"/>
    </location>
</feature>
<keyword evidence="5" id="KW-0547">Nucleotide-binding</keyword>
<dbReference type="InterPro" id="IPR050905">
    <property type="entry name" value="Plant_NBS-LRR"/>
</dbReference>
<dbReference type="Pfam" id="PF00931">
    <property type="entry name" value="NB-ARC"/>
    <property type="match status" value="1"/>
</dbReference>
<accession>A0A5B7BAP6</accession>
<dbReference type="PROSITE" id="PS51450">
    <property type="entry name" value="LRR"/>
    <property type="match status" value="1"/>
</dbReference>
<dbReference type="Pfam" id="PF23247">
    <property type="entry name" value="LRR_RPS2"/>
    <property type="match status" value="1"/>
</dbReference>
<dbReference type="InterPro" id="IPR057135">
    <property type="entry name" value="At4g27190-like_LRR"/>
</dbReference>